<dbReference type="InterPro" id="IPR033434">
    <property type="entry name" value="MucB/RseB_N"/>
</dbReference>
<dbReference type="EMBL" id="RBWY01000001">
    <property type="protein sequence ID" value="RKS87840.1"/>
    <property type="molecule type" value="Genomic_DNA"/>
</dbReference>
<dbReference type="GO" id="GO:0030288">
    <property type="term" value="C:outer membrane-bounded periplasmic space"/>
    <property type="evidence" value="ECO:0007669"/>
    <property type="project" value="TreeGrafter"/>
</dbReference>
<dbReference type="CDD" id="cd16327">
    <property type="entry name" value="RseB"/>
    <property type="match status" value="1"/>
</dbReference>
<accession>A0A495RKL4</accession>
<sequence>MIMNLFKMALVNLCTKQLKIILTILSLFLCCSVFATTKDKVPVTNAALTDDSVIAILNNMQHAVLNTDYQIYFVLGDNNDYATTFQYTYMTANKQNYAQLLYLEGAAKEIILHNNTVSYFQPESVSFSFPASRILEAFPDVIYNDFKKLSKYYDFILLGKARTADEDCQLIRIIPKDKDRYNYVIWIDDKSHLPLRIDLLDFNSKIIKQMKVLDINFAFDKTAFKKDIEQRNYPIFFPLDKEESALDSWSVKWLPAGFEESASYNINYEKSTIDTRLFSDGIFSFSVNVSAPASLDKKAIASIQSDRTVYSANIDNKNVVIIGNIPLETIERIAHSIKSK</sequence>
<protein>
    <submittedName>
        <fullName evidence="8">MucB/RseB-like sigma(E) regulatory protein</fullName>
    </submittedName>
</protein>
<dbReference type="PANTHER" id="PTHR38782:SF1">
    <property type="entry name" value="SIGMA-E FACTOR REGULATORY PROTEIN RSEB"/>
    <property type="match status" value="1"/>
</dbReference>
<evidence type="ECO:0000256" key="1">
    <source>
        <dbReference type="ARBA" id="ARBA00004418"/>
    </source>
</evidence>
<dbReference type="Proteomes" id="UP000278542">
    <property type="component" value="Unassembled WGS sequence"/>
</dbReference>
<organism evidence="8 9">
    <name type="scientific">Orbus hercynius</name>
    <dbReference type="NCBI Taxonomy" id="593135"/>
    <lineage>
        <taxon>Bacteria</taxon>
        <taxon>Pseudomonadati</taxon>
        <taxon>Pseudomonadota</taxon>
        <taxon>Gammaproteobacteria</taxon>
        <taxon>Orbales</taxon>
        <taxon>Orbaceae</taxon>
        <taxon>Orbus</taxon>
    </lineage>
</organism>
<dbReference type="InterPro" id="IPR005588">
    <property type="entry name" value="MucB_RseB"/>
</dbReference>
<dbReference type="Pfam" id="PF03888">
    <property type="entry name" value="MucB_RseB"/>
    <property type="match status" value="1"/>
</dbReference>
<dbReference type="OrthoDB" id="7067274at2"/>
<comment type="subcellular location">
    <subcellularLocation>
        <location evidence="1">Periplasm</location>
    </subcellularLocation>
</comment>
<comment type="caution">
    <text evidence="8">The sequence shown here is derived from an EMBL/GenBank/DDBJ whole genome shotgun (WGS) entry which is preliminary data.</text>
</comment>
<name>A0A495RKL4_9GAMM</name>
<reference evidence="8 9" key="1">
    <citation type="submission" date="2018-10" db="EMBL/GenBank/DDBJ databases">
        <title>Genomic Encyclopedia of Type Strains, Phase IV (KMG-IV): sequencing the most valuable type-strain genomes for metagenomic binning, comparative biology and taxonomic classification.</title>
        <authorList>
            <person name="Goeker M."/>
        </authorList>
    </citation>
    <scope>NUCLEOTIDE SEQUENCE [LARGE SCALE GENOMIC DNA]</scope>
    <source>
        <strain evidence="8 9">DSM 22228</strain>
    </source>
</reference>
<gene>
    <name evidence="8" type="ORF">DES39_1087</name>
</gene>
<keyword evidence="9" id="KW-1185">Reference proteome</keyword>
<dbReference type="PIRSF" id="PIRSF005427">
    <property type="entry name" value="RseB"/>
    <property type="match status" value="1"/>
</dbReference>
<feature type="chain" id="PRO_5019783497" evidence="5">
    <location>
        <begin position="36"/>
        <end position="340"/>
    </location>
</feature>
<comment type="similarity">
    <text evidence="2">Belongs to the RseB family.</text>
</comment>
<evidence type="ECO:0000259" key="6">
    <source>
        <dbReference type="Pfam" id="PF03888"/>
    </source>
</evidence>
<dbReference type="Pfam" id="PF17188">
    <property type="entry name" value="MucB_RseB_C"/>
    <property type="match status" value="1"/>
</dbReference>
<evidence type="ECO:0000256" key="2">
    <source>
        <dbReference type="ARBA" id="ARBA00008150"/>
    </source>
</evidence>
<feature type="signal peptide" evidence="5">
    <location>
        <begin position="1"/>
        <end position="35"/>
    </location>
</feature>
<proteinExistence type="inferred from homology"/>
<dbReference type="Gene3D" id="2.50.20.10">
    <property type="entry name" value="Lipoprotein localisation LolA/LolB/LppX"/>
    <property type="match status" value="1"/>
</dbReference>
<feature type="domain" description="MucB/RseB N-terminal" evidence="6">
    <location>
        <begin position="54"/>
        <end position="218"/>
    </location>
</feature>
<evidence type="ECO:0000256" key="3">
    <source>
        <dbReference type="ARBA" id="ARBA00022729"/>
    </source>
</evidence>
<evidence type="ECO:0000259" key="7">
    <source>
        <dbReference type="Pfam" id="PF17188"/>
    </source>
</evidence>
<dbReference type="PANTHER" id="PTHR38782">
    <property type="match status" value="1"/>
</dbReference>
<evidence type="ECO:0000256" key="5">
    <source>
        <dbReference type="SAM" id="SignalP"/>
    </source>
</evidence>
<dbReference type="Gene3D" id="3.30.200.100">
    <property type="entry name" value="MucB/RseB, C-terminal domain"/>
    <property type="match status" value="1"/>
</dbReference>
<dbReference type="AlphaFoldDB" id="A0A495RKL4"/>
<keyword evidence="3 5" id="KW-0732">Signal</keyword>
<evidence type="ECO:0000256" key="4">
    <source>
        <dbReference type="ARBA" id="ARBA00022764"/>
    </source>
</evidence>
<dbReference type="GO" id="GO:0045152">
    <property type="term" value="F:antisigma factor binding"/>
    <property type="evidence" value="ECO:0007669"/>
    <property type="project" value="TreeGrafter"/>
</dbReference>
<keyword evidence="4" id="KW-0574">Periplasm</keyword>
<dbReference type="InterPro" id="IPR033436">
    <property type="entry name" value="MucB/RseB_C"/>
</dbReference>
<evidence type="ECO:0000313" key="8">
    <source>
        <dbReference type="EMBL" id="RKS87840.1"/>
    </source>
</evidence>
<dbReference type="InterPro" id="IPR038484">
    <property type="entry name" value="MucB/RseB_C_sf"/>
</dbReference>
<dbReference type="GO" id="GO:0032885">
    <property type="term" value="P:regulation of polysaccharide biosynthetic process"/>
    <property type="evidence" value="ECO:0007669"/>
    <property type="project" value="TreeGrafter"/>
</dbReference>
<feature type="domain" description="MucB/RseB C-terminal" evidence="7">
    <location>
        <begin position="247"/>
        <end position="338"/>
    </location>
</feature>
<evidence type="ECO:0000313" key="9">
    <source>
        <dbReference type="Proteomes" id="UP000278542"/>
    </source>
</evidence>